<keyword evidence="9" id="KW-0472">Membrane</keyword>
<sequence length="744" mass="83518">MLGGLRLKVLFTHERTCFAYLNQNNNIHEGGIALNPMHSKLLGLEEGSEVFVSPCGDVKVLDELYIDTDSPDDQEILEHNAEVLQLRILDQLRLVVANQKAIVWISTSLPIVFTPNQTGLLVNHSRIVVKIDAFNTFHQRRDTIKPVSEENHQFNNIGLINQGMLQPYLNAPKNLVLRTLIIDSDGKKNLIHPYTVFIHDDLLGDSYKDWTVILATMKTIPSILQEHNEESDKDIGNQHTEDICVEIVSVDNVIFRILSHEIYNRDIPTVLIPKSLNSIVNFENGMKVLLTIVGDSAEQPEHIDLITYTDAVQSETEVIERFKKCVVDNTHSGKKFLINDNMVKQNVHICNGFFKFKLKPERLKYTMLNSESFRHCTVSAKCLSDADLVIPKPVASNLEYDYKNYCTSMKSVQTLVEKVVSHIYFEIYREASFKNASEVKSNILITEAADFVVSHSAVPVAQGPQGCAGGARKSGAHVPAAEPFRPHLRRHRRSPVVIKQLLQTCAGVCVLMTSLGMPALHPTLRNLGGKPLFTAHFEMPSLDQEERAELLRHLLNDKIRDCFVVEDDDVIKMAADTGGSNVRDVIDYLNKIIFKAVKKKHEPSEASEKSKQFDIWAPVGGMEDSCGIMLYGPPGTGKSHIGSCLARLTNMRLICVKGPELLSKYIGQSEKAVRDVFDNVSVDDRVDLREVAAWTEGFSPADLKSLLVTAQLAKLESLLVSSTHKIQLYKIQVHFVFRFEGHRI</sequence>
<dbReference type="PANTHER" id="PTHR23077:SF12">
    <property type="entry name" value="PEROXISOMAL ATPASE PEX1"/>
    <property type="match status" value="1"/>
</dbReference>
<evidence type="ECO:0000256" key="9">
    <source>
        <dbReference type="ARBA" id="ARBA00023136"/>
    </source>
</evidence>
<evidence type="ECO:0000256" key="7">
    <source>
        <dbReference type="ARBA" id="ARBA00022840"/>
    </source>
</evidence>
<keyword evidence="3" id="KW-0813">Transport</keyword>
<evidence type="ECO:0000256" key="5">
    <source>
        <dbReference type="ARBA" id="ARBA00022741"/>
    </source>
</evidence>
<keyword evidence="8" id="KW-0653">Protein transport</keyword>
<evidence type="ECO:0000256" key="2">
    <source>
        <dbReference type="ARBA" id="ARBA00006914"/>
    </source>
</evidence>
<evidence type="ECO:0000256" key="6">
    <source>
        <dbReference type="ARBA" id="ARBA00022801"/>
    </source>
</evidence>
<evidence type="ECO:0000313" key="15">
    <source>
        <dbReference type="Proteomes" id="UP000324832"/>
    </source>
</evidence>
<feature type="domain" description="AAA ATPase AAA+ lid" evidence="13">
    <location>
        <begin position="686"/>
        <end position="716"/>
    </location>
</feature>
<dbReference type="InterPro" id="IPR050168">
    <property type="entry name" value="AAA_ATPase_domain"/>
</dbReference>
<keyword evidence="5" id="KW-0547">Nucleotide-binding</keyword>
<dbReference type="InterPro" id="IPR041569">
    <property type="entry name" value="AAA_lid_3"/>
</dbReference>
<dbReference type="InterPro" id="IPR029067">
    <property type="entry name" value="CDC48_domain_2-like_sf"/>
</dbReference>
<evidence type="ECO:0000256" key="1">
    <source>
        <dbReference type="ARBA" id="ARBA00004370"/>
    </source>
</evidence>
<dbReference type="InterPro" id="IPR003959">
    <property type="entry name" value="ATPase_AAA_core"/>
</dbReference>
<dbReference type="GO" id="GO:0016558">
    <property type="term" value="P:protein import into peroxisome matrix"/>
    <property type="evidence" value="ECO:0007669"/>
    <property type="project" value="TreeGrafter"/>
</dbReference>
<dbReference type="GO" id="GO:0005524">
    <property type="term" value="F:ATP binding"/>
    <property type="evidence" value="ECO:0007669"/>
    <property type="project" value="UniProtKB-KW"/>
</dbReference>
<feature type="domain" description="Peroxisomal ATPase PEX1 N-terminal C-lobe" evidence="12">
    <location>
        <begin position="64"/>
        <end position="118"/>
    </location>
</feature>
<proteinExistence type="inferred from homology"/>
<gene>
    <name evidence="14" type="ORF">LSINAPIS_LOCUS12248</name>
</gene>
<keyword evidence="15" id="KW-1185">Reference proteome</keyword>
<keyword evidence="4" id="KW-0962">Peroxisome biogenesis</keyword>
<dbReference type="Gene3D" id="3.10.330.10">
    <property type="match status" value="1"/>
</dbReference>
<comment type="catalytic activity">
    <reaction evidence="10">
        <text>ATP + H2O = ADP + phosphate + H(+)</text>
        <dbReference type="Rhea" id="RHEA:13065"/>
        <dbReference type="ChEBI" id="CHEBI:15377"/>
        <dbReference type="ChEBI" id="CHEBI:15378"/>
        <dbReference type="ChEBI" id="CHEBI:30616"/>
        <dbReference type="ChEBI" id="CHEBI:43474"/>
        <dbReference type="ChEBI" id="CHEBI:456216"/>
    </reaction>
    <physiologicalReaction direction="left-to-right" evidence="10">
        <dbReference type="Rhea" id="RHEA:13066"/>
    </physiologicalReaction>
</comment>
<dbReference type="Pfam" id="PF09262">
    <property type="entry name" value="PEX-1N"/>
    <property type="match status" value="1"/>
</dbReference>
<dbReference type="Proteomes" id="UP000324832">
    <property type="component" value="Unassembled WGS sequence"/>
</dbReference>
<dbReference type="InterPro" id="IPR015342">
    <property type="entry name" value="PEX1-N_C-lobe"/>
</dbReference>
<evidence type="ECO:0000313" key="14">
    <source>
        <dbReference type="EMBL" id="VVD01934.1"/>
    </source>
</evidence>
<comment type="similarity">
    <text evidence="2">Belongs to the AAA ATPase family.</text>
</comment>
<name>A0A5E4QWD5_9NEOP</name>
<evidence type="ECO:0000259" key="11">
    <source>
        <dbReference type="Pfam" id="PF00004"/>
    </source>
</evidence>
<evidence type="ECO:0000259" key="13">
    <source>
        <dbReference type="Pfam" id="PF17862"/>
    </source>
</evidence>
<feature type="domain" description="ATPase AAA-type core" evidence="11">
    <location>
        <begin position="628"/>
        <end position="681"/>
    </location>
</feature>
<dbReference type="Pfam" id="PF00004">
    <property type="entry name" value="AAA"/>
    <property type="match status" value="1"/>
</dbReference>
<dbReference type="EMBL" id="FZQP02005655">
    <property type="protein sequence ID" value="VVD01934.1"/>
    <property type="molecule type" value="Genomic_DNA"/>
</dbReference>
<dbReference type="AlphaFoldDB" id="A0A5E4QWD5"/>
<reference evidence="14 15" key="1">
    <citation type="submission" date="2017-07" db="EMBL/GenBank/DDBJ databases">
        <authorList>
            <person name="Talla V."/>
            <person name="Backstrom N."/>
        </authorList>
    </citation>
    <scope>NUCLEOTIDE SEQUENCE [LARGE SCALE GENOMIC DNA]</scope>
</reference>
<evidence type="ECO:0000259" key="12">
    <source>
        <dbReference type="Pfam" id="PF09262"/>
    </source>
</evidence>
<dbReference type="SUPFAM" id="SSF54585">
    <property type="entry name" value="Cdc48 domain 2-like"/>
    <property type="match status" value="1"/>
</dbReference>
<evidence type="ECO:0000256" key="8">
    <source>
        <dbReference type="ARBA" id="ARBA00022927"/>
    </source>
</evidence>
<comment type="subcellular location">
    <subcellularLocation>
        <location evidence="1">Membrane</location>
    </subcellularLocation>
</comment>
<dbReference type="GO" id="GO:0016887">
    <property type="term" value="F:ATP hydrolysis activity"/>
    <property type="evidence" value="ECO:0007669"/>
    <property type="project" value="InterPro"/>
</dbReference>
<accession>A0A5E4QWD5</accession>
<dbReference type="GO" id="GO:0005778">
    <property type="term" value="C:peroxisomal membrane"/>
    <property type="evidence" value="ECO:0007669"/>
    <property type="project" value="TreeGrafter"/>
</dbReference>
<evidence type="ECO:0000256" key="10">
    <source>
        <dbReference type="ARBA" id="ARBA00048778"/>
    </source>
</evidence>
<protein>
    <recommendedName>
        <fullName evidence="16">Peroxin-1</fullName>
    </recommendedName>
</protein>
<dbReference type="Pfam" id="PF17862">
    <property type="entry name" value="AAA_lid_3"/>
    <property type="match status" value="1"/>
</dbReference>
<keyword evidence="6" id="KW-0378">Hydrolase</keyword>
<dbReference type="PANTHER" id="PTHR23077">
    <property type="entry name" value="AAA-FAMILY ATPASE"/>
    <property type="match status" value="1"/>
</dbReference>
<dbReference type="SUPFAM" id="SSF52540">
    <property type="entry name" value="P-loop containing nucleoside triphosphate hydrolases"/>
    <property type="match status" value="2"/>
</dbReference>
<evidence type="ECO:0000256" key="4">
    <source>
        <dbReference type="ARBA" id="ARBA00022593"/>
    </source>
</evidence>
<dbReference type="InterPro" id="IPR027417">
    <property type="entry name" value="P-loop_NTPase"/>
</dbReference>
<dbReference type="Gene3D" id="3.40.50.300">
    <property type="entry name" value="P-loop containing nucleotide triphosphate hydrolases"/>
    <property type="match status" value="1"/>
</dbReference>
<dbReference type="GO" id="GO:0005829">
    <property type="term" value="C:cytosol"/>
    <property type="evidence" value="ECO:0007669"/>
    <property type="project" value="TreeGrafter"/>
</dbReference>
<evidence type="ECO:0008006" key="16">
    <source>
        <dbReference type="Google" id="ProtNLM"/>
    </source>
</evidence>
<evidence type="ECO:0000256" key="3">
    <source>
        <dbReference type="ARBA" id="ARBA00022448"/>
    </source>
</evidence>
<organism evidence="14 15">
    <name type="scientific">Leptidea sinapis</name>
    <dbReference type="NCBI Taxonomy" id="189913"/>
    <lineage>
        <taxon>Eukaryota</taxon>
        <taxon>Metazoa</taxon>
        <taxon>Ecdysozoa</taxon>
        <taxon>Arthropoda</taxon>
        <taxon>Hexapoda</taxon>
        <taxon>Insecta</taxon>
        <taxon>Pterygota</taxon>
        <taxon>Neoptera</taxon>
        <taxon>Endopterygota</taxon>
        <taxon>Lepidoptera</taxon>
        <taxon>Glossata</taxon>
        <taxon>Ditrysia</taxon>
        <taxon>Papilionoidea</taxon>
        <taxon>Pieridae</taxon>
        <taxon>Dismorphiinae</taxon>
        <taxon>Leptidea</taxon>
    </lineage>
</organism>
<keyword evidence="7" id="KW-0067">ATP-binding</keyword>